<dbReference type="Gene3D" id="3.80.30.20">
    <property type="entry name" value="tm_1862 like domain"/>
    <property type="match status" value="1"/>
</dbReference>
<dbReference type="GO" id="GO:0046872">
    <property type="term" value="F:metal ion binding"/>
    <property type="evidence" value="ECO:0007669"/>
    <property type="project" value="UniProtKB-KW"/>
</dbReference>
<evidence type="ECO:0000313" key="10">
    <source>
        <dbReference type="Proteomes" id="UP000214689"/>
    </source>
</evidence>
<keyword evidence="4" id="KW-0479">Metal-binding</keyword>
<keyword evidence="2" id="KW-0004">4Fe-4S</keyword>
<dbReference type="PANTHER" id="PTHR11135:SF0">
    <property type="entry name" value="ELONGATOR COMPLEX PROTEIN 3"/>
    <property type="match status" value="1"/>
</dbReference>
<keyword evidence="3" id="KW-0949">S-adenosyl-L-methionine</keyword>
<dbReference type="SFLD" id="SFLDG01082">
    <property type="entry name" value="B12-binding_domain_containing"/>
    <property type="match status" value="1"/>
</dbReference>
<dbReference type="InterPro" id="IPR039661">
    <property type="entry name" value="ELP3"/>
</dbReference>
<dbReference type="InterPro" id="IPR006638">
    <property type="entry name" value="Elp3/MiaA/NifB-like_rSAM"/>
</dbReference>
<dbReference type="OrthoDB" id="9815044at2"/>
<evidence type="ECO:0000313" key="9">
    <source>
        <dbReference type="EMBL" id="ASS37218.1"/>
    </source>
</evidence>
<dbReference type="GO" id="GO:0005737">
    <property type="term" value="C:cytoplasm"/>
    <property type="evidence" value="ECO:0007669"/>
    <property type="project" value="TreeGrafter"/>
</dbReference>
<dbReference type="Pfam" id="PF04055">
    <property type="entry name" value="Radical_SAM"/>
    <property type="match status" value="1"/>
</dbReference>
<keyword evidence="10" id="KW-1185">Reference proteome</keyword>
<dbReference type="SMART" id="SM00729">
    <property type="entry name" value="Elp3"/>
    <property type="match status" value="1"/>
</dbReference>
<dbReference type="GO" id="GO:0003824">
    <property type="term" value="F:catalytic activity"/>
    <property type="evidence" value="ECO:0007669"/>
    <property type="project" value="InterPro"/>
</dbReference>
<feature type="compositionally biased region" description="Polar residues" evidence="7">
    <location>
        <begin position="300"/>
        <end position="311"/>
    </location>
</feature>
<evidence type="ECO:0000256" key="3">
    <source>
        <dbReference type="ARBA" id="ARBA00022691"/>
    </source>
</evidence>
<dbReference type="InterPro" id="IPR058240">
    <property type="entry name" value="rSAM_sf"/>
</dbReference>
<comment type="cofactor">
    <cofactor evidence="1">
        <name>[4Fe-4S] cluster</name>
        <dbReference type="ChEBI" id="CHEBI:49883"/>
    </cofactor>
</comment>
<dbReference type="SFLD" id="SFLDG01086">
    <property type="entry name" value="elongater_protein-like"/>
    <property type="match status" value="1"/>
</dbReference>
<dbReference type="SUPFAM" id="SSF102114">
    <property type="entry name" value="Radical SAM enzymes"/>
    <property type="match status" value="1"/>
</dbReference>
<keyword evidence="5" id="KW-0408">Iron</keyword>
<dbReference type="InterPro" id="IPR007197">
    <property type="entry name" value="rSAM"/>
</dbReference>
<feature type="region of interest" description="Disordered" evidence="7">
    <location>
        <begin position="292"/>
        <end position="311"/>
    </location>
</feature>
<organism evidence="9 10">
    <name type="scientific">Mogibacterium pumilum</name>
    <dbReference type="NCBI Taxonomy" id="86332"/>
    <lineage>
        <taxon>Bacteria</taxon>
        <taxon>Bacillati</taxon>
        <taxon>Bacillota</taxon>
        <taxon>Clostridia</taxon>
        <taxon>Peptostreptococcales</taxon>
        <taxon>Anaerovoracaceae</taxon>
        <taxon>Mogibacterium</taxon>
    </lineage>
</organism>
<dbReference type="RefSeq" id="WP_094233437.1">
    <property type="nucleotide sequence ID" value="NZ_CP016199.1"/>
</dbReference>
<dbReference type="EMBL" id="CP016199">
    <property type="protein sequence ID" value="ASS37218.1"/>
    <property type="molecule type" value="Genomic_DNA"/>
</dbReference>
<dbReference type="Pfam" id="PF16199">
    <property type="entry name" value="Radical_SAM_C"/>
    <property type="match status" value="1"/>
</dbReference>
<dbReference type="InterPro" id="IPR023404">
    <property type="entry name" value="rSAM_horseshoe"/>
</dbReference>
<dbReference type="PROSITE" id="PS51918">
    <property type="entry name" value="RADICAL_SAM"/>
    <property type="match status" value="1"/>
</dbReference>
<dbReference type="Proteomes" id="UP000214689">
    <property type="component" value="Chromosome"/>
</dbReference>
<dbReference type="SFLD" id="SFLDS00029">
    <property type="entry name" value="Radical_SAM"/>
    <property type="match status" value="1"/>
</dbReference>
<reference evidence="10" key="1">
    <citation type="submission" date="2016-05" db="EMBL/GenBank/DDBJ databases">
        <authorList>
            <person name="Holder M.E."/>
            <person name="Ajami N.J."/>
            <person name="Petrosino J.F."/>
        </authorList>
    </citation>
    <scope>NUCLEOTIDE SEQUENCE [LARGE SCALE GENOMIC DNA]</scope>
    <source>
        <strain evidence="10">ATCC 700696</strain>
    </source>
</reference>
<evidence type="ECO:0000259" key="8">
    <source>
        <dbReference type="PROSITE" id="PS51918"/>
    </source>
</evidence>
<evidence type="ECO:0000256" key="7">
    <source>
        <dbReference type="SAM" id="MobiDB-lite"/>
    </source>
</evidence>
<dbReference type="InterPro" id="IPR032432">
    <property type="entry name" value="Radical_SAM_C"/>
</dbReference>
<evidence type="ECO:0000256" key="6">
    <source>
        <dbReference type="ARBA" id="ARBA00023014"/>
    </source>
</evidence>
<name>A0A223AQG8_9FIRM</name>
<dbReference type="AlphaFoldDB" id="A0A223AQG8"/>
<dbReference type="PANTHER" id="PTHR11135">
    <property type="entry name" value="HISTONE ACETYLTRANSFERASE-RELATED"/>
    <property type="match status" value="1"/>
</dbReference>
<feature type="domain" description="Radical SAM core" evidence="8">
    <location>
        <begin position="1"/>
        <end position="241"/>
    </location>
</feature>
<gene>
    <name evidence="9" type="ORF">AXF17_01175</name>
</gene>
<accession>A0A223AQG8</accession>
<keyword evidence="6" id="KW-0411">Iron-sulfur</keyword>
<evidence type="ECO:0000256" key="1">
    <source>
        <dbReference type="ARBA" id="ARBA00001966"/>
    </source>
</evidence>
<proteinExistence type="predicted"/>
<evidence type="ECO:0000256" key="5">
    <source>
        <dbReference type="ARBA" id="ARBA00023004"/>
    </source>
</evidence>
<dbReference type="CDD" id="cd01335">
    <property type="entry name" value="Radical_SAM"/>
    <property type="match status" value="1"/>
</dbReference>
<evidence type="ECO:0000256" key="4">
    <source>
        <dbReference type="ARBA" id="ARBA00022723"/>
    </source>
</evidence>
<protein>
    <submittedName>
        <fullName evidence="9">Radical SAM protein</fullName>
    </submittedName>
</protein>
<evidence type="ECO:0000256" key="2">
    <source>
        <dbReference type="ARBA" id="ARBA00022485"/>
    </source>
</evidence>
<sequence length="371" mass="41848">MKKHAIIPIFIPHRGCPNDCVFCNQRKITARTAAPTVDEVKNTIDTWLTTLGEVPTVEIAFYGGSFTGLELAEQSSYLAIAKGCKDRGLIDKIHLSTRPDYIDSEILDNLKVHLVDTIELGVQSFDDEVLRRSNRGHTSTAVYEAVSLIKEYGFEFGIQLMIGLPGDSLETCIYSAKETVKLKPSLTRLYPTIVIDDTELLKMYERGEYQPLSREEAVTRTVAMYKILDDAGITIMRVGLKSTDIIGEGGSINGGTYHPAFRQLVEGRIARDKIEPQLDRIVDELRTRTEKSDGLKANPFQDSNSETEGLNQQRIPRVKVDIFSSPKWFSNAVGNSCENKKYFEEKYPELNIKFRVDYSLETAQFRINCNI</sequence>
<dbReference type="GO" id="GO:0051539">
    <property type="term" value="F:4 iron, 4 sulfur cluster binding"/>
    <property type="evidence" value="ECO:0007669"/>
    <property type="project" value="UniProtKB-KW"/>
</dbReference>
<dbReference type="GO" id="GO:0002926">
    <property type="term" value="P:tRNA wobble base 5-methoxycarbonylmethyl-2-thiouridinylation"/>
    <property type="evidence" value="ECO:0007669"/>
    <property type="project" value="TreeGrafter"/>
</dbReference>